<dbReference type="AlphaFoldDB" id="A0A6J6J3L8"/>
<proteinExistence type="predicted"/>
<gene>
    <name evidence="1" type="ORF">UFOPK2086_00363</name>
</gene>
<accession>A0A6J6J3L8</accession>
<name>A0A6J6J3L8_9ZZZZ</name>
<dbReference type="InterPro" id="IPR046275">
    <property type="entry name" value="DUF6308"/>
</dbReference>
<organism evidence="1">
    <name type="scientific">freshwater metagenome</name>
    <dbReference type="NCBI Taxonomy" id="449393"/>
    <lineage>
        <taxon>unclassified sequences</taxon>
        <taxon>metagenomes</taxon>
        <taxon>ecological metagenomes</taxon>
    </lineage>
</organism>
<sequence>MEPTEETVKRAIERLLAIPELYKLVDSYLVGPPSTPFAGRLFDSLGHDEVGADLHDNFADEITSNDLVAVSLLDVRFGAVAVHELLVVKSRNAALRQLPIGVDLWAVDDRTVDDLVKVFELLRALPGVGRTKASKLLARKRPQLAPIVDSLVESFFDSTDWGHLRLLRSVLAASPSLIRGIDDLARLDDAPRPSTLRTLDIAIWMTRSGARSAKDARRVVFGAEEPI</sequence>
<protein>
    <submittedName>
        <fullName evidence="1">Unannotated protein</fullName>
    </submittedName>
</protein>
<dbReference type="Pfam" id="PF19827">
    <property type="entry name" value="DUF6308"/>
    <property type="match status" value="1"/>
</dbReference>
<reference evidence="1" key="1">
    <citation type="submission" date="2020-05" db="EMBL/GenBank/DDBJ databases">
        <authorList>
            <person name="Chiriac C."/>
            <person name="Salcher M."/>
            <person name="Ghai R."/>
            <person name="Kavagutti S V."/>
        </authorList>
    </citation>
    <scope>NUCLEOTIDE SEQUENCE</scope>
</reference>
<evidence type="ECO:0000313" key="1">
    <source>
        <dbReference type="EMBL" id="CAB4631602.1"/>
    </source>
</evidence>
<dbReference type="EMBL" id="CAEZVQ010000028">
    <property type="protein sequence ID" value="CAB4631602.1"/>
    <property type="molecule type" value="Genomic_DNA"/>
</dbReference>